<evidence type="ECO:0000256" key="9">
    <source>
        <dbReference type="ARBA" id="ARBA00049893"/>
    </source>
</evidence>
<keyword evidence="3" id="KW-0808">Transferase</keyword>
<keyword evidence="12" id="KW-1185">Reference proteome</keyword>
<evidence type="ECO:0000256" key="8">
    <source>
        <dbReference type="ARBA" id="ARBA00048968"/>
    </source>
</evidence>
<evidence type="ECO:0000256" key="10">
    <source>
        <dbReference type="RuleBase" id="RU361274"/>
    </source>
</evidence>
<dbReference type="InterPro" id="IPR011324">
    <property type="entry name" value="Cytotoxic_necrot_fac-like_cat"/>
</dbReference>
<dbReference type="PANTHER" id="PTHR30616:SF2">
    <property type="entry name" value="PURINE NUCLEOSIDE PHOSPHORYLASE LACC1"/>
    <property type="match status" value="1"/>
</dbReference>
<keyword evidence="6" id="KW-0862">Zinc</keyword>
<comment type="catalytic activity">
    <reaction evidence="1">
        <text>inosine + phosphate = alpha-D-ribose 1-phosphate + hypoxanthine</text>
        <dbReference type="Rhea" id="RHEA:27646"/>
        <dbReference type="ChEBI" id="CHEBI:17368"/>
        <dbReference type="ChEBI" id="CHEBI:17596"/>
        <dbReference type="ChEBI" id="CHEBI:43474"/>
        <dbReference type="ChEBI" id="CHEBI:57720"/>
        <dbReference type="EC" id="2.4.2.1"/>
    </reaction>
    <physiologicalReaction direction="left-to-right" evidence="1">
        <dbReference type="Rhea" id="RHEA:27647"/>
    </physiologicalReaction>
</comment>
<evidence type="ECO:0000313" key="12">
    <source>
        <dbReference type="Proteomes" id="UP001161422"/>
    </source>
</evidence>
<dbReference type="EMBL" id="BSNC01000006">
    <property type="protein sequence ID" value="GLP97132.1"/>
    <property type="molecule type" value="Genomic_DNA"/>
</dbReference>
<evidence type="ECO:0000256" key="7">
    <source>
        <dbReference type="ARBA" id="ARBA00047989"/>
    </source>
</evidence>
<evidence type="ECO:0000256" key="1">
    <source>
        <dbReference type="ARBA" id="ARBA00000553"/>
    </source>
</evidence>
<dbReference type="SUPFAM" id="SSF64438">
    <property type="entry name" value="CNF1/YfiH-like putative cysteine hydrolases"/>
    <property type="match status" value="1"/>
</dbReference>
<keyword evidence="4" id="KW-0479">Metal-binding</keyword>
<dbReference type="GO" id="GO:0005507">
    <property type="term" value="F:copper ion binding"/>
    <property type="evidence" value="ECO:0007669"/>
    <property type="project" value="TreeGrafter"/>
</dbReference>
<evidence type="ECO:0000256" key="4">
    <source>
        <dbReference type="ARBA" id="ARBA00022723"/>
    </source>
</evidence>
<gene>
    <name evidence="11" type="primary">yfiH</name>
    <name evidence="11" type="ORF">GCM10007895_24390</name>
</gene>
<evidence type="ECO:0000256" key="3">
    <source>
        <dbReference type="ARBA" id="ARBA00022679"/>
    </source>
</evidence>
<comment type="similarity">
    <text evidence="2 10">Belongs to the purine nucleoside phosphorylase YfiH/LACC1 family.</text>
</comment>
<reference evidence="11" key="1">
    <citation type="journal article" date="2014" name="Int. J. Syst. Evol. Microbiol.">
        <title>Complete genome sequence of Corynebacterium casei LMG S-19264T (=DSM 44701T), isolated from a smear-ripened cheese.</title>
        <authorList>
            <consortium name="US DOE Joint Genome Institute (JGI-PGF)"/>
            <person name="Walter F."/>
            <person name="Albersmeier A."/>
            <person name="Kalinowski J."/>
            <person name="Ruckert C."/>
        </authorList>
    </citation>
    <scope>NUCLEOTIDE SEQUENCE</scope>
    <source>
        <strain evidence="11">NBRC 101628</strain>
    </source>
</reference>
<dbReference type="Pfam" id="PF02578">
    <property type="entry name" value="Cu-oxidase_4"/>
    <property type="match status" value="1"/>
</dbReference>
<evidence type="ECO:0000256" key="6">
    <source>
        <dbReference type="ARBA" id="ARBA00022833"/>
    </source>
</evidence>
<dbReference type="InterPro" id="IPR038371">
    <property type="entry name" value="Cu_polyphenol_OxRdtase_sf"/>
</dbReference>
<sequence length="244" mass="26443">MRLLQPDWPAPDNVKAIATTRIGGHSLAPFDGANLGMHVHDDPQAVQANRNALVEAANLPQAPLWLEQVHGVEVVAHPEQLPLAPPVADAAFTKTKGQVCAVMTADCLPVLFCDAQGQQVAAAHAGWRGLAAGVLEQTLAKFEHIPQVMAWIGPAISADAFEVGVEVRETFIAADSNADKAFRQSHKPGKYLADLSLLAEQRLRSAGVSQIVQSRLCTFNDHQQFYSYRRDGQTGRQACLIWLD</sequence>
<comment type="catalytic activity">
    <reaction evidence="9">
        <text>S-methyl-5'-thioadenosine + phosphate = 5-(methylsulfanyl)-alpha-D-ribose 1-phosphate + adenine</text>
        <dbReference type="Rhea" id="RHEA:11852"/>
        <dbReference type="ChEBI" id="CHEBI:16708"/>
        <dbReference type="ChEBI" id="CHEBI:17509"/>
        <dbReference type="ChEBI" id="CHEBI:43474"/>
        <dbReference type="ChEBI" id="CHEBI:58533"/>
        <dbReference type="EC" id="2.4.2.28"/>
    </reaction>
    <physiologicalReaction direction="left-to-right" evidence="9">
        <dbReference type="Rhea" id="RHEA:11853"/>
    </physiologicalReaction>
</comment>
<dbReference type="NCBIfam" id="TIGR00726">
    <property type="entry name" value="peptidoglycan editing factor PgeF"/>
    <property type="match status" value="1"/>
</dbReference>
<name>A0AA37RZ12_9GAMM</name>
<dbReference type="Gene3D" id="3.60.140.10">
    <property type="entry name" value="CNF1/YfiH-like putative cysteine hydrolases"/>
    <property type="match status" value="1"/>
</dbReference>
<organism evidence="11 12">
    <name type="scientific">Paraferrimonas sedimenticola</name>
    <dbReference type="NCBI Taxonomy" id="375674"/>
    <lineage>
        <taxon>Bacteria</taxon>
        <taxon>Pseudomonadati</taxon>
        <taxon>Pseudomonadota</taxon>
        <taxon>Gammaproteobacteria</taxon>
        <taxon>Alteromonadales</taxon>
        <taxon>Ferrimonadaceae</taxon>
        <taxon>Paraferrimonas</taxon>
    </lineage>
</organism>
<comment type="catalytic activity">
    <reaction evidence="8">
        <text>adenosine + phosphate = alpha-D-ribose 1-phosphate + adenine</text>
        <dbReference type="Rhea" id="RHEA:27642"/>
        <dbReference type="ChEBI" id="CHEBI:16335"/>
        <dbReference type="ChEBI" id="CHEBI:16708"/>
        <dbReference type="ChEBI" id="CHEBI:43474"/>
        <dbReference type="ChEBI" id="CHEBI:57720"/>
        <dbReference type="EC" id="2.4.2.1"/>
    </reaction>
    <physiologicalReaction direction="left-to-right" evidence="8">
        <dbReference type="Rhea" id="RHEA:27643"/>
    </physiologicalReaction>
</comment>
<dbReference type="RefSeq" id="WP_095505000.1">
    <property type="nucleotide sequence ID" value="NZ_BSNC01000006.1"/>
</dbReference>
<dbReference type="AlphaFoldDB" id="A0AA37RZ12"/>
<dbReference type="CDD" id="cd16833">
    <property type="entry name" value="YfiH"/>
    <property type="match status" value="1"/>
</dbReference>
<dbReference type="GO" id="GO:0016787">
    <property type="term" value="F:hydrolase activity"/>
    <property type="evidence" value="ECO:0007669"/>
    <property type="project" value="UniProtKB-KW"/>
</dbReference>
<protein>
    <recommendedName>
        <fullName evidence="10">Purine nucleoside phosphorylase</fullName>
    </recommendedName>
</protein>
<keyword evidence="5" id="KW-0378">Hydrolase</keyword>
<evidence type="ECO:0000313" key="11">
    <source>
        <dbReference type="EMBL" id="GLP97132.1"/>
    </source>
</evidence>
<evidence type="ECO:0000256" key="2">
    <source>
        <dbReference type="ARBA" id="ARBA00007353"/>
    </source>
</evidence>
<dbReference type="PANTHER" id="PTHR30616">
    <property type="entry name" value="UNCHARACTERIZED PROTEIN YFIH"/>
    <property type="match status" value="1"/>
</dbReference>
<dbReference type="GO" id="GO:0017061">
    <property type="term" value="F:S-methyl-5-thioadenosine phosphorylase activity"/>
    <property type="evidence" value="ECO:0007669"/>
    <property type="project" value="UniProtKB-EC"/>
</dbReference>
<accession>A0AA37RZ12</accession>
<comment type="catalytic activity">
    <reaction evidence="7">
        <text>adenosine + H2O + H(+) = inosine + NH4(+)</text>
        <dbReference type="Rhea" id="RHEA:24408"/>
        <dbReference type="ChEBI" id="CHEBI:15377"/>
        <dbReference type="ChEBI" id="CHEBI:15378"/>
        <dbReference type="ChEBI" id="CHEBI:16335"/>
        <dbReference type="ChEBI" id="CHEBI:17596"/>
        <dbReference type="ChEBI" id="CHEBI:28938"/>
        <dbReference type="EC" id="3.5.4.4"/>
    </reaction>
    <physiologicalReaction direction="left-to-right" evidence="7">
        <dbReference type="Rhea" id="RHEA:24409"/>
    </physiologicalReaction>
</comment>
<reference evidence="11" key="2">
    <citation type="submission" date="2023-01" db="EMBL/GenBank/DDBJ databases">
        <title>Draft genome sequence of Paraferrimonas sedimenticola strain NBRC 101628.</title>
        <authorList>
            <person name="Sun Q."/>
            <person name="Mori K."/>
        </authorList>
    </citation>
    <scope>NUCLEOTIDE SEQUENCE</scope>
    <source>
        <strain evidence="11">NBRC 101628</strain>
    </source>
</reference>
<proteinExistence type="inferred from homology"/>
<comment type="caution">
    <text evidence="11">The sequence shown here is derived from an EMBL/GenBank/DDBJ whole genome shotgun (WGS) entry which is preliminary data.</text>
</comment>
<dbReference type="Proteomes" id="UP001161422">
    <property type="component" value="Unassembled WGS sequence"/>
</dbReference>
<evidence type="ECO:0000256" key="5">
    <source>
        <dbReference type="ARBA" id="ARBA00022801"/>
    </source>
</evidence>
<dbReference type="InterPro" id="IPR003730">
    <property type="entry name" value="Cu_polyphenol_OxRdtase"/>
</dbReference>